<organism evidence="1 2">
    <name type="scientific">Caligus rogercresseyi</name>
    <name type="common">Sea louse</name>
    <dbReference type="NCBI Taxonomy" id="217165"/>
    <lineage>
        <taxon>Eukaryota</taxon>
        <taxon>Metazoa</taxon>
        <taxon>Ecdysozoa</taxon>
        <taxon>Arthropoda</taxon>
        <taxon>Crustacea</taxon>
        <taxon>Multicrustacea</taxon>
        <taxon>Hexanauplia</taxon>
        <taxon>Copepoda</taxon>
        <taxon>Siphonostomatoida</taxon>
        <taxon>Caligidae</taxon>
        <taxon>Caligus</taxon>
    </lineage>
</organism>
<evidence type="ECO:0000313" key="1">
    <source>
        <dbReference type="EMBL" id="QQP39458.1"/>
    </source>
</evidence>
<dbReference type="Gene3D" id="3.30.420.10">
    <property type="entry name" value="Ribonuclease H-like superfamily/Ribonuclease H"/>
    <property type="match status" value="1"/>
</dbReference>
<name>A0A7T8JY51_CALRO</name>
<dbReference type="EMBL" id="CP045903">
    <property type="protein sequence ID" value="QQP39458.1"/>
    <property type="molecule type" value="Genomic_DNA"/>
</dbReference>
<evidence type="ECO:0000313" key="2">
    <source>
        <dbReference type="Proteomes" id="UP000595437"/>
    </source>
</evidence>
<gene>
    <name evidence="1" type="ORF">FKW44_020346</name>
</gene>
<reference evidence="2" key="1">
    <citation type="submission" date="2021-01" db="EMBL/GenBank/DDBJ databases">
        <title>Caligus Genome Assembly.</title>
        <authorList>
            <person name="Gallardo-Escarate C."/>
        </authorList>
    </citation>
    <scope>NUCLEOTIDE SEQUENCE [LARGE SCALE GENOMIC DNA]</scope>
</reference>
<protein>
    <submittedName>
        <fullName evidence="1">Uncharacterized protein</fullName>
    </submittedName>
</protein>
<sequence length="66" mass="7542">NMVLGVVASDGKKMPPFFFKAGEKIDQYAYYKVLRYTILPWLKANYPESDYMWTQGGDPPNTASKC</sequence>
<dbReference type="OrthoDB" id="7951431at2759"/>
<feature type="non-terminal residue" evidence="1">
    <location>
        <position position="1"/>
    </location>
</feature>
<dbReference type="InterPro" id="IPR036397">
    <property type="entry name" value="RNaseH_sf"/>
</dbReference>
<dbReference type="Proteomes" id="UP000595437">
    <property type="component" value="Chromosome 14"/>
</dbReference>
<accession>A0A7T8JY51</accession>
<keyword evidence="2" id="KW-1185">Reference proteome</keyword>
<proteinExistence type="predicted"/>
<dbReference type="GO" id="GO:0003676">
    <property type="term" value="F:nucleic acid binding"/>
    <property type="evidence" value="ECO:0007669"/>
    <property type="project" value="InterPro"/>
</dbReference>
<dbReference type="AlphaFoldDB" id="A0A7T8JY51"/>